<evidence type="ECO:0000256" key="1">
    <source>
        <dbReference type="SAM" id="MobiDB-lite"/>
    </source>
</evidence>
<dbReference type="SMART" id="SM00220">
    <property type="entry name" value="S_TKc"/>
    <property type="match status" value="1"/>
</dbReference>
<dbReference type="Gene3D" id="1.10.510.10">
    <property type="entry name" value="Transferase(Phosphotransferase) domain 1"/>
    <property type="match status" value="1"/>
</dbReference>
<evidence type="ECO:0000313" key="4">
    <source>
        <dbReference type="EMBL" id="KAF0719514.1"/>
    </source>
</evidence>
<reference evidence="5 6" key="1">
    <citation type="submission" date="2019-03" db="EMBL/GenBank/DDBJ databases">
        <authorList>
            <person name="Gaulin E."/>
            <person name="Dumas B."/>
        </authorList>
    </citation>
    <scope>NUCLEOTIDE SEQUENCE [LARGE SCALE GENOMIC DNA]</scope>
    <source>
        <strain evidence="5">CBS 568.67</strain>
    </source>
</reference>
<protein>
    <submittedName>
        <fullName evidence="5">Aste57867_985 protein</fullName>
    </submittedName>
</protein>
<dbReference type="GO" id="GO:0004674">
    <property type="term" value="F:protein serine/threonine kinase activity"/>
    <property type="evidence" value="ECO:0007669"/>
    <property type="project" value="TreeGrafter"/>
</dbReference>
<evidence type="ECO:0000259" key="3">
    <source>
        <dbReference type="PROSITE" id="PS50011"/>
    </source>
</evidence>
<keyword evidence="6" id="KW-1185">Reference proteome</keyword>
<proteinExistence type="predicted"/>
<feature type="compositionally biased region" description="Polar residues" evidence="1">
    <location>
        <begin position="1"/>
        <end position="10"/>
    </location>
</feature>
<keyword evidence="2" id="KW-0812">Transmembrane</keyword>
<dbReference type="OrthoDB" id="4062651at2759"/>
<sequence length="739" mass="80476">MQTSAVTTTAPPGGWRSWWSGQKTTAVPAITSPPTTAPGVSAPTSSPPGQQQGPTTPTTTAQTLSPSLPSSTSPLLTPLPASSTCPYADIKRTSLVLATDPAYCRDICEVSNVCSTPRMYPASTRSFNGLSGIGNLTNYKNPELVVVNSYALDVRHMVLPTDLTSLSLENITTVDLTQLPTMWPASISNLRVANCNVGAFPPLFQWPANLYSANFDSNKLQTIPNNLPANLATLSMEHNYVTNVNNAPSSIQQLKLFDNKITSVDNQDWRSTQFISLGSNPLTSFTNVKLSTTLQYFDCLACPLSAFSIDKDTFAALNELNPSTDANPFVGFRISKNIDVNATDCVVNAGHVAPLWAGKTNLSVRVCVTNSQEFVAAGGGTTKTPTASHLSVGELVMAGSLCAIAVGLAVYLFVRYQEHKKKKLGYKQLTESISGHSVSTYDSFASREDSITSLHRLRLHKLEPSDLIVTAKAPYATGSFGEIWVGYYAGEKVAIKRMKDKNPGTIARFIEEVSVVATLEHEHIVRFIGANWARPIDLEYVMEFMDKGDLRANLATRSPAAFTWDDKCQILVSVIGALSYLHSFNDPKVHRDLKSKNILLDEKKGAKVTDFGEVPDPKVTGYYQWTAPEVLASNDYSPASDIYSFGVILSELSTHAIPYADMKRTPDGKPQSSQMIVDKIVAGTLRPSFNKDTSPAWLLEMADKCLTPAPQDRPTALQLQVSIRRHSTMESKSRQSKKE</sequence>
<dbReference type="EMBL" id="CAADRA010000066">
    <property type="protein sequence ID" value="VFT78207.1"/>
    <property type="molecule type" value="Genomic_DNA"/>
</dbReference>
<dbReference type="SUPFAM" id="SSF52058">
    <property type="entry name" value="L domain-like"/>
    <property type="match status" value="1"/>
</dbReference>
<dbReference type="EMBL" id="VJMH01000066">
    <property type="protein sequence ID" value="KAF0719514.1"/>
    <property type="molecule type" value="Genomic_DNA"/>
</dbReference>
<dbReference type="SUPFAM" id="SSF56112">
    <property type="entry name" value="Protein kinase-like (PK-like)"/>
    <property type="match status" value="1"/>
</dbReference>
<feature type="domain" description="Protein kinase" evidence="3">
    <location>
        <begin position="469"/>
        <end position="729"/>
    </location>
</feature>
<dbReference type="InterPro" id="IPR051681">
    <property type="entry name" value="Ser/Thr_Kinases-Pseudokinases"/>
</dbReference>
<dbReference type="PANTHER" id="PTHR44329:SF214">
    <property type="entry name" value="PROTEIN KINASE DOMAIN-CONTAINING PROTEIN"/>
    <property type="match status" value="1"/>
</dbReference>
<feature type="region of interest" description="Disordered" evidence="1">
    <location>
        <begin position="1"/>
        <end position="77"/>
    </location>
</feature>
<dbReference type="InterPro" id="IPR032675">
    <property type="entry name" value="LRR_dom_sf"/>
</dbReference>
<evidence type="ECO:0000313" key="5">
    <source>
        <dbReference type="EMBL" id="VFT78207.1"/>
    </source>
</evidence>
<dbReference type="PROSITE" id="PS50011">
    <property type="entry name" value="PROTEIN_KINASE_DOM"/>
    <property type="match status" value="1"/>
</dbReference>
<organism evidence="5 6">
    <name type="scientific">Aphanomyces stellatus</name>
    <dbReference type="NCBI Taxonomy" id="120398"/>
    <lineage>
        <taxon>Eukaryota</taxon>
        <taxon>Sar</taxon>
        <taxon>Stramenopiles</taxon>
        <taxon>Oomycota</taxon>
        <taxon>Saprolegniomycetes</taxon>
        <taxon>Saprolegniales</taxon>
        <taxon>Verrucalvaceae</taxon>
        <taxon>Aphanomyces</taxon>
    </lineage>
</organism>
<dbReference type="AlphaFoldDB" id="A0A485K5A1"/>
<evidence type="ECO:0000256" key="2">
    <source>
        <dbReference type="SAM" id="Phobius"/>
    </source>
</evidence>
<dbReference type="PANTHER" id="PTHR44329">
    <property type="entry name" value="SERINE/THREONINE-PROTEIN KINASE TNNI3K-RELATED"/>
    <property type="match status" value="1"/>
</dbReference>
<dbReference type="Proteomes" id="UP000332933">
    <property type="component" value="Unassembled WGS sequence"/>
</dbReference>
<dbReference type="InterPro" id="IPR011009">
    <property type="entry name" value="Kinase-like_dom_sf"/>
</dbReference>
<name>A0A485K5A1_9STRA</name>
<reference evidence="4" key="2">
    <citation type="submission" date="2019-06" db="EMBL/GenBank/DDBJ databases">
        <title>Genomics analysis of Aphanomyces spp. identifies a new class of oomycete effector associated with host adaptation.</title>
        <authorList>
            <person name="Gaulin E."/>
        </authorList>
    </citation>
    <scope>NUCLEOTIDE SEQUENCE</scope>
    <source>
        <strain evidence="4">CBS 578.67</strain>
    </source>
</reference>
<dbReference type="InterPro" id="IPR000719">
    <property type="entry name" value="Prot_kinase_dom"/>
</dbReference>
<gene>
    <name evidence="5" type="primary">Aste57867_985</name>
    <name evidence="4" type="ORF">As57867_000984</name>
    <name evidence="5" type="ORF">ASTE57867_985</name>
</gene>
<evidence type="ECO:0000313" key="6">
    <source>
        <dbReference type="Proteomes" id="UP000332933"/>
    </source>
</evidence>
<dbReference type="GO" id="GO:0005524">
    <property type="term" value="F:ATP binding"/>
    <property type="evidence" value="ECO:0007669"/>
    <property type="project" value="InterPro"/>
</dbReference>
<accession>A0A485K5A1</accession>
<dbReference type="Gene3D" id="3.80.10.10">
    <property type="entry name" value="Ribonuclease Inhibitor"/>
    <property type="match status" value="1"/>
</dbReference>
<feature type="transmembrane region" description="Helical" evidence="2">
    <location>
        <begin position="395"/>
        <end position="414"/>
    </location>
</feature>
<feature type="compositionally biased region" description="Low complexity" evidence="1">
    <location>
        <begin position="41"/>
        <end position="77"/>
    </location>
</feature>
<dbReference type="InterPro" id="IPR001245">
    <property type="entry name" value="Ser-Thr/Tyr_kinase_cat_dom"/>
</dbReference>
<keyword evidence="2" id="KW-0472">Membrane</keyword>
<dbReference type="Gene3D" id="3.30.200.20">
    <property type="entry name" value="Phosphorylase Kinase, domain 1"/>
    <property type="match status" value="1"/>
</dbReference>
<dbReference type="Pfam" id="PF07714">
    <property type="entry name" value="PK_Tyr_Ser-Thr"/>
    <property type="match status" value="1"/>
</dbReference>
<keyword evidence="2" id="KW-1133">Transmembrane helix</keyword>